<evidence type="ECO:0000313" key="1">
    <source>
        <dbReference type="EMBL" id="TSC93559.1"/>
    </source>
</evidence>
<protein>
    <submittedName>
        <fullName evidence="1">Uncharacterized protein</fullName>
    </submittedName>
</protein>
<comment type="caution">
    <text evidence="1">The sequence shown here is derived from an EMBL/GenBank/DDBJ whole genome shotgun (WGS) entry which is preliminary data.</text>
</comment>
<sequence length="35" mass="4207">MQDRLKTIQNWDELDSIAIDVLAENELEKYQKNKN</sequence>
<reference evidence="1 2" key="1">
    <citation type="submission" date="2017-07" db="EMBL/GenBank/DDBJ databases">
        <title>Mechanisms for carbon and nitrogen cycling indicate functional differentiation within the Candidate Phyla Radiation.</title>
        <authorList>
            <person name="Danczak R.E."/>
            <person name="Johnston M.D."/>
            <person name="Kenah C."/>
            <person name="Slattery M."/>
            <person name="Wrighton K.C."/>
            <person name="Wilkins M.J."/>
        </authorList>
    </citation>
    <scope>NUCLEOTIDE SEQUENCE [LARGE SCALE GENOMIC DNA]</scope>
    <source>
        <strain evidence="1">Licking1014_85</strain>
    </source>
</reference>
<organism evidence="1 2">
    <name type="scientific">Candidatus Berkelbacteria bacterium Licking1014_85</name>
    <dbReference type="NCBI Taxonomy" id="2017148"/>
    <lineage>
        <taxon>Bacteria</taxon>
        <taxon>Candidatus Berkelbacteria</taxon>
    </lineage>
</organism>
<proteinExistence type="predicted"/>
<evidence type="ECO:0000313" key="2">
    <source>
        <dbReference type="Proteomes" id="UP000315589"/>
    </source>
</evidence>
<dbReference type="AlphaFoldDB" id="A0A554LLP0"/>
<feature type="non-terminal residue" evidence="1">
    <location>
        <position position="1"/>
    </location>
</feature>
<gene>
    <name evidence="1" type="ORF">CEN91_205</name>
</gene>
<dbReference type="Proteomes" id="UP000315589">
    <property type="component" value="Unassembled WGS sequence"/>
</dbReference>
<name>A0A554LLP0_9BACT</name>
<accession>A0A554LLP0</accession>
<dbReference type="EMBL" id="VMGI01000022">
    <property type="protein sequence ID" value="TSC93559.1"/>
    <property type="molecule type" value="Genomic_DNA"/>
</dbReference>